<name>A0ABT6MTV7_9GAMM</name>
<sequence length="128" mass="13515">MATSFAYFRTTAQALVCGCVLALTACASTPPPTGELAAARQAVSRASDADADQYAAEELARAGDLLTQAQAAMASRREADARELALRSAALADLATARSREATVRAELEQRRAEVATLRQRLGMEDSL</sequence>
<reference evidence="3" key="2">
    <citation type="submission" date="2023-04" db="EMBL/GenBank/DDBJ databases">
        <authorList>
            <person name="Sun J.-Q."/>
        </authorList>
    </citation>
    <scope>NUCLEOTIDE SEQUENCE</scope>
    <source>
        <strain evidence="3">CC-YY355</strain>
    </source>
</reference>
<evidence type="ECO:0000259" key="2">
    <source>
        <dbReference type="Pfam" id="PF14346"/>
    </source>
</evidence>
<dbReference type="InterPro" id="IPR025511">
    <property type="entry name" value="DUF4398"/>
</dbReference>
<feature type="chain" id="PRO_5046037028" evidence="1">
    <location>
        <begin position="28"/>
        <end position="128"/>
    </location>
</feature>
<accession>A0ABT6MTV7</accession>
<keyword evidence="4" id="KW-1185">Reference proteome</keyword>
<dbReference type="Gene3D" id="1.20.1270.390">
    <property type="match status" value="1"/>
</dbReference>
<proteinExistence type="predicted"/>
<reference evidence="3" key="1">
    <citation type="journal article" date="2007" name="Int. J. Syst. Evol. Microbiol.">
        <title>Luteimonas composti sp. nov., a moderately thermophilic bacterium isolated from food waste.</title>
        <authorList>
            <person name="Young C.C."/>
            <person name="Kampfer P."/>
            <person name="Chen W.M."/>
            <person name="Yen W.S."/>
            <person name="Arun A.B."/>
            <person name="Lai W.A."/>
            <person name="Shen F.T."/>
            <person name="Rekha P.D."/>
            <person name="Lin K.Y."/>
            <person name="Chou J.H."/>
        </authorList>
    </citation>
    <scope>NUCLEOTIDE SEQUENCE</scope>
    <source>
        <strain evidence="3">CC-YY355</strain>
    </source>
</reference>
<organism evidence="3 4">
    <name type="scientific">Luteimonas composti</name>
    <dbReference type="NCBI Taxonomy" id="398257"/>
    <lineage>
        <taxon>Bacteria</taxon>
        <taxon>Pseudomonadati</taxon>
        <taxon>Pseudomonadota</taxon>
        <taxon>Gammaproteobacteria</taxon>
        <taxon>Lysobacterales</taxon>
        <taxon>Lysobacteraceae</taxon>
        <taxon>Luteimonas</taxon>
    </lineage>
</organism>
<comment type="caution">
    <text evidence="3">The sequence shown here is derived from an EMBL/GenBank/DDBJ whole genome shotgun (WGS) entry which is preliminary data.</text>
</comment>
<protein>
    <submittedName>
        <fullName evidence="3">DUF4398 domain-containing protein</fullName>
    </submittedName>
</protein>
<keyword evidence="1" id="KW-0732">Signal</keyword>
<evidence type="ECO:0000313" key="3">
    <source>
        <dbReference type="EMBL" id="MDH7454049.1"/>
    </source>
</evidence>
<feature type="domain" description="DUF4398" evidence="2">
    <location>
        <begin position="35"/>
        <end position="110"/>
    </location>
</feature>
<dbReference type="RefSeq" id="WP_280943255.1">
    <property type="nucleotide sequence ID" value="NZ_JARYGX010000023.1"/>
</dbReference>
<gene>
    <name evidence="3" type="ORF">QF205_13365</name>
</gene>
<dbReference type="Proteomes" id="UP001160550">
    <property type="component" value="Unassembled WGS sequence"/>
</dbReference>
<evidence type="ECO:0000313" key="4">
    <source>
        <dbReference type="Proteomes" id="UP001160550"/>
    </source>
</evidence>
<dbReference type="Pfam" id="PF14346">
    <property type="entry name" value="DUF4398"/>
    <property type="match status" value="1"/>
</dbReference>
<evidence type="ECO:0000256" key="1">
    <source>
        <dbReference type="SAM" id="SignalP"/>
    </source>
</evidence>
<feature type="signal peptide" evidence="1">
    <location>
        <begin position="1"/>
        <end position="27"/>
    </location>
</feature>
<dbReference type="EMBL" id="JARYGX010000023">
    <property type="protein sequence ID" value="MDH7454049.1"/>
    <property type="molecule type" value="Genomic_DNA"/>
</dbReference>